<evidence type="ECO:0000313" key="1">
    <source>
        <dbReference type="EMBL" id="SFI76301.1"/>
    </source>
</evidence>
<accession>A0A1I3KUT0</accession>
<dbReference type="Proteomes" id="UP000199559">
    <property type="component" value="Unassembled WGS sequence"/>
</dbReference>
<keyword evidence="2" id="KW-1185">Reference proteome</keyword>
<organism evidence="1 2">
    <name type="scientific">Olleya namhaensis</name>
    <dbReference type="NCBI Taxonomy" id="1144750"/>
    <lineage>
        <taxon>Bacteria</taxon>
        <taxon>Pseudomonadati</taxon>
        <taxon>Bacteroidota</taxon>
        <taxon>Flavobacteriia</taxon>
        <taxon>Flavobacteriales</taxon>
        <taxon>Flavobacteriaceae</taxon>
    </lineage>
</organism>
<dbReference type="AlphaFoldDB" id="A0A1I3KUT0"/>
<protein>
    <submittedName>
        <fullName evidence="1">Uncharacterized protein</fullName>
    </submittedName>
</protein>
<name>A0A1I3KUT0_9FLAO</name>
<sequence length="70" mass="8184">MPNSYNSFEDIDNQLKIISLQKQIYKQQIKLNLKSTKSSFSATSIKSEVKNTLQVKLLEYITTNLIKKFR</sequence>
<dbReference type="STRING" id="1144750.SAMN05443431_102129"/>
<reference evidence="2" key="1">
    <citation type="submission" date="2016-10" db="EMBL/GenBank/DDBJ databases">
        <authorList>
            <person name="Varghese N."/>
            <person name="Submissions S."/>
        </authorList>
    </citation>
    <scope>NUCLEOTIDE SEQUENCE [LARGE SCALE GENOMIC DNA]</scope>
    <source>
        <strain evidence="2">DSM 28881</strain>
    </source>
</reference>
<dbReference type="EMBL" id="FORM01000002">
    <property type="protein sequence ID" value="SFI76301.1"/>
    <property type="molecule type" value="Genomic_DNA"/>
</dbReference>
<evidence type="ECO:0000313" key="2">
    <source>
        <dbReference type="Proteomes" id="UP000199559"/>
    </source>
</evidence>
<proteinExistence type="predicted"/>
<dbReference type="InterPro" id="IPR046290">
    <property type="entry name" value="DUF6327"/>
</dbReference>
<gene>
    <name evidence="1" type="ORF">SAMN05443431_102129</name>
</gene>
<dbReference type="Pfam" id="PF19852">
    <property type="entry name" value="DUF6327"/>
    <property type="match status" value="1"/>
</dbReference>